<dbReference type="AlphaFoldDB" id="A0AA49K2G7"/>
<organism evidence="13 14">
    <name type="scientific">Pseudogemmatithrix spongiicola</name>
    <dbReference type="NCBI Taxonomy" id="3062599"/>
    <lineage>
        <taxon>Bacteria</taxon>
        <taxon>Pseudomonadati</taxon>
        <taxon>Gemmatimonadota</taxon>
        <taxon>Gemmatimonadia</taxon>
        <taxon>Gemmatimonadales</taxon>
        <taxon>Gemmatimonadaceae</taxon>
        <taxon>Pseudogemmatithrix</taxon>
    </lineage>
</organism>
<comment type="cofactor">
    <cofactor evidence="10">
        <name>FAD</name>
        <dbReference type="ChEBI" id="CHEBI:57692"/>
    </cofactor>
    <text evidence="10">Binds 1 FAD per subunit.</text>
</comment>
<proteinExistence type="predicted"/>
<evidence type="ECO:0000256" key="6">
    <source>
        <dbReference type="ARBA" id="ARBA00023002"/>
    </source>
</evidence>
<protein>
    <recommendedName>
        <fullName evidence="2">proline dehydrogenase</fullName>
        <ecNumber evidence="2">1.5.5.2</ecNumber>
    </recommendedName>
</protein>
<comment type="pathway">
    <text evidence="1">Amino-acid degradation; L-proline degradation into L-glutamate; L-glutamate from L-proline: step 1/2.</text>
</comment>
<dbReference type="PANTHER" id="PTHR13914:SF0">
    <property type="entry name" value="PROLINE DEHYDROGENASE 1, MITOCHONDRIAL"/>
    <property type="match status" value="1"/>
</dbReference>
<name>A0AA49K2G7_9BACT</name>
<feature type="binding site" evidence="9">
    <location>
        <position position="287"/>
    </location>
    <ligand>
        <name>substrate</name>
    </ligand>
</feature>
<dbReference type="InterPro" id="IPR008219">
    <property type="entry name" value="PRODH_bac_arc"/>
</dbReference>
<keyword evidence="7" id="KW-0642">Proline metabolism</keyword>
<keyword evidence="4 10" id="KW-0547">Nucleotide-binding</keyword>
<reference evidence="13" key="1">
    <citation type="submission" date="2023-07" db="EMBL/GenBank/DDBJ databases">
        <authorList>
            <person name="Haufschild T."/>
            <person name="Kallscheuer N."/>
            <person name="Hammer J."/>
            <person name="Kohn T."/>
            <person name="Kabuu M."/>
            <person name="Jogler M."/>
            <person name="Wohfarth N."/>
            <person name="Heuer A."/>
            <person name="Rohde M."/>
            <person name="van Teeseling M.C.F."/>
            <person name="Jogler C."/>
        </authorList>
    </citation>
    <scope>NUCLEOTIDE SEQUENCE</scope>
    <source>
        <strain evidence="12">Strain 138</strain>
        <strain evidence="13">Strain 318</strain>
    </source>
</reference>
<feature type="binding site" evidence="10">
    <location>
        <begin position="224"/>
        <end position="225"/>
    </location>
    <ligand>
        <name>FAD</name>
        <dbReference type="ChEBI" id="CHEBI:57692"/>
    </ligand>
</feature>
<feature type="binding site" evidence="9">
    <location>
        <position position="286"/>
    </location>
    <ligand>
        <name>substrate</name>
    </ligand>
</feature>
<feature type="binding site" evidence="10">
    <location>
        <position position="199"/>
    </location>
    <ligand>
        <name>FAD</name>
        <dbReference type="ChEBI" id="CHEBI:57692"/>
    </ligand>
</feature>
<dbReference type="GO" id="GO:0010133">
    <property type="term" value="P:L-proline catabolic process to L-glutamate"/>
    <property type="evidence" value="ECO:0007669"/>
    <property type="project" value="InterPro"/>
</dbReference>
<comment type="catalytic activity">
    <reaction evidence="8">
        <text>L-proline + a quinone = (S)-1-pyrroline-5-carboxylate + a quinol + H(+)</text>
        <dbReference type="Rhea" id="RHEA:23784"/>
        <dbReference type="ChEBI" id="CHEBI:15378"/>
        <dbReference type="ChEBI" id="CHEBI:17388"/>
        <dbReference type="ChEBI" id="CHEBI:24646"/>
        <dbReference type="ChEBI" id="CHEBI:60039"/>
        <dbReference type="ChEBI" id="CHEBI:132124"/>
        <dbReference type="EC" id="1.5.5.2"/>
    </reaction>
</comment>
<keyword evidence="5 10" id="KW-0274">FAD</keyword>
<dbReference type="SUPFAM" id="SSF51730">
    <property type="entry name" value="FAD-linked oxidoreductase"/>
    <property type="match status" value="1"/>
</dbReference>
<dbReference type="RefSeq" id="WP_367886216.1">
    <property type="nucleotide sequence ID" value="NZ_CP130612.1"/>
</dbReference>
<evidence type="ECO:0000256" key="3">
    <source>
        <dbReference type="ARBA" id="ARBA00022630"/>
    </source>
</evidence>
<dbReference type="PIRSF" id="PIRSF000196">
    <property type="entry name" value="Pro_dehydrog"/>
    <property type="match status" value="1"/>
</dbReference>
<evidence type="ECO:0000256" key="5">
    <source>
        <dbReference type="ARBA" id="ARBA00022827"/>
    </source>
</evidence>
<feature type="binding site" evidence="10">
    <location>
        <position position="161"/>
    </location>
    <ligand>
        <name>FAD</name>
        <dbReference type="ChEBI" id="CHEBI:57692"/>
    </ligand>
</feature>
<evidence type="ECO:0000256" key="2">
    <source>
        <dbReference type="ARBA" id="ARBA00012695"/>
    </source>
</evidence>
<keyword evidence="6" id="KW-0560">Oxidoreductase</keyword>
<dbReference type="InterPro" id="IPR029041">
    <property type="entry name" value="FAD-linked_oxidoreductase-like"/>
</dbReference>
<evidence type="ECO:0000256" key="1">
    <source>
        <dbReference type="ARBA" id="ARBA00004739"/>
    </source>
</evidence>
<evidence type="ECO:0000256" key="9">
    <source>
        <dbReference type="PIRSR" id="PIRSR000196-1"/>
    </source>
</evidence>
<accession>A0AA49K2G7</accession>
<evidence type="ECO:0000313" key="14">
    <source>
        <dbReference type="Proteomes" id="UP001229955"/>
    </source>
</evidence>
<feature type="binding site" evidence="10">
    <location>
        <begin position="185"/>
        <end position="187"/>
    </location>
    <ligand>
        <name>FAD</name>
        <dbReference type="ChEBI" id="CHEBI:57692"/>
    </ligand>
</feature>
<dbReference type="InterPro" id="IPR015659">
    <property type="entry name" value="Proline_oxidase"/>
</dbReference>
<dbReference type="EMBL" id="CP130612">
    <property type="protein sequence ID" value="WKW13358.1"/>
    <property type="molecule type" value="Genomic_DNA"/>
</dbReference>
<sequence length="310" mass="35377">MLRKTLLYLSHQPQIFRFVRNNGLAKKFASRFVAGETIATACDAVAELKAKGITASLDLLGESVTNEAEARETARQYLALVDEMQRRGLEVNVSVKLTALGQDISAALCEENIRAILAKVKGYGGFVRLDMESSAYTQRTIDFFERRLFPDYPETVGVVLQSALRRTLADVDWSVQKQCRVRICKGAYLEPATVAFPDKRDVDANYVEAMQRLMQKGRYPGLATHDERIIDEAIRFAKANGIAPDRFEFQMLYGVRRDLQERIVREGWRMRVYVPFGTQWYPYLMRRLAERPANLAFITGNVMKEMVKGR</sequence>
<evidence type="ECO:0000313" key="13">
    <source>
        <dbReference type="EMBL" id="WKW16265.1"/>
    </source>
</evidence>
<feature type="binding site" evidence="9">
    <location>
        <position position="96"/>
    </location>
    <ligand>
        <name>substrate</name>
    </ligand>
</feature>
<dbReference type="PANTHER" id="PTHR13914">
    <property type="entry name" value="PROLINE OXIDASE"/>
    <property type="match status" value="1"/>
</dbReference>
<dbReference type="Proteomes" id="UP001229955">
    <property type="component" value="Chromosome"/>
</dbReference>
<dbReference type="Gene3D" id="3.20.20.220">
    <property type="match status" value="1"/>
</dbReference>
<evidence type="ECO:0000313" key="12">
    <source>
        <dbReference type="EMBL" id="WKW13358.1"/>
    </source>
</evidence>
<dbReference type="GO" id="GO:0004657">
    <property type="term" value="F:proline dehydrogenase activity"/>
    <property type="evidence" value="ECO:0007669"/>
    <property type="project" value="UniProtKB-EC"/>
</dbReference>
<feature type="domain" description="Proline dehydrogenase" evidence="11">
    <location>
        <begin position="43"/>
        <end position="298"/>
    </location>
</feature>
<evidence type="ECO:0000256" key="10">
    <source>
        <dbReference type="PIRSR" id="PIRSR000196-2"/>
    </source>
</evidence>
<dbReference type="KEGG" id="pspc:Strain318_002676"/>
<dbReference type="EMBL" id="CP130613">
    <property type="protein sequence ID" value="WKW16265.1"/>
    <property type="molecule type" value="Genomic_DNA"/>
</dbReference>
<keyword evidence="14" id="KW-1185">Reference proteome</keyword>
<evidence type="ECO:0000256" key="8">
    <source>
        <dbReference type="ARBA" id="ARBA00048779"/>
    </source>
</evidence>
<feature type="binding site" evidence="10">
    <location>
        <position position="131"/>
    </location>
    <ligand>
        <name>FAD</name>
        <dbReference type="ChEBI" id="CHEBI:57692"/>
    </ligand>
</feature>
<evidence type="ECO:0000256" key="4">
    <source>
        <dbReference type="ARBA" id="ARBA00022741"/>
    </source>
</evidence>
<dbReference type="Pfam" id="PF01619">
    <property type="entry name" value="Pro_dh"/>
    <property type="match status" value="1"/>
</dbReference>
<dbReference type="InterPro" id="IPR002872">
    <property type="entry name" value="Proline_DH_dom"/>
</dbReference>
<dbReference type="EC" id="1.5.5.2" evidence="2"/>
<accession>A0AA49JWW3</accession>
<evidence type="ECO:0000256" key="7">
    <source>
        <dbReference type="ARBA" id="ARBA00023062"/>
    </source>
</evidence>
<evidence type="ECO:0000259" key="11">
    <source>
        <dbReference type="Pfam" id="PF01619"/>
    </source>
</evidence>
<keyword evidence="3" id="KW-0285">Flavoprotein</keyword>
<dbReference type="GO" id="GO:0000166">
    <property type="term" value="F:nucleotide binding"/>
    <property type="evidence" value="ECO:0007669"/>
    <property type="project" value="UniProtKB-KW"/>
</dbReference>
<gene>
    <name evidence="12" type="ORF">Strain138_002676</name>
    <name evidence="13" type="ORF">Strain318_002676</name>
</gene>